<evidence type="ECO:0000313" key="4">
    <source>
        <dbReference type="Proteomes" id="UP000012179"/>
    </source>
</evidence>
<dbReference type="PROSITE" id="PS51257">
    <property type="entry name" value="PROKAR_LIPOPROTEIN"/>
    <property type="match status" value="1"/>
</dbReference>
<name>A0A1W6SPS4_9PROT</name>
<organism evidence="3 4">
    <name type="scientific">Nitrosospira lacus</name>
    <dbReference type="NCBI Taxonomy" id="1288494"/>
    <lineage>
        <taxon>Bacteria</taxon>
        <taxon>Pseudomonadati</taxon>
        <taxon>Pseudomonadota</taxon>
        <taxon>Betaproteobacteria</taxon>
        <taxon>Nitrosomonadales</taxon>
        <taxon>Nitrosomonadaceae</taxon>
        <taxon>Nitrosospira</taxon>
    </lineage>
</organism>
<dbReference type="EMBL" id="CP021106">
    <property type="protein sequence ID" value="ARO87772.1"/>
    <property type="molecule type" value="Genomic_DNA"/>
</dbReference>
<dbReference type="Pfam" id="PF07589">
    <property type="entry name" value="PEP-CTERM"/>
    <property type="match status" value="1"/>
</dbReference>
<dbReference type="RefSeq" id="WP_004176492.1">
    <property type="nucleotide sequence ID" value="NZ_CP021106.3"/>
</dbReference>
<keyword evidence="1" id="KW-1133">Transmembrane helix</keyword>
<reference evidence="3 4" key="1">
    <citation type="journal article" date="2015" name="Int. J. Syst. Evol. Microbiol.">
        <title>Nitrosospira lacus sp. nov., a psychrotolerant, ammonia-oxidizing bacterium from sandy lake sediment.</title>
        <authorList>
            <person name="Urakawa H."/>
            <person name="Garcia J.C."/>
            <person name="Nielsen J.L."/>
            <person name="Le V.Q."/>
            <person name="Kozlowski J.A."/>
            <person name="Stein L.Y."/>
            <person name="Lim C.K."/>
            <person name="Pommerening-Roser A."/>
            <person name="Martens-Habbena W."/>
            <person name="Stahl D.A."/>
            <person name="Klotz M.G."/>
        </authorList>
    </citation>
    <scope>NUCLEOTIDE SEQUENCE [LARGE SCALE GENOMIC DNA]</scope>
    <source>
        <strain evidence="3 4">APG3</strain>
    </source>
</reference>
<keyword evidence="1" id="KW-0812">Transmembrane</keyword>
<feature type="transmembrane region" description="Helical" evidence="1">
    <location>
        <begin position="12"/>
        <end position="36"/>
    </location>
</feature>
<dbReference type="SUPFAM" id="SSF55486">
    <property type="entry name" value="Metalloproteases ('zincins'), catalytic domain"/>
    <property type="match status" value="1"/>
</dbReference>
<gene>
    <name evidence="3" type="ORF">EBAPG3_008320</name>
</gene>
<protein>
    <submittedName>
        <fullName evidence="3">PEP-CTERM sorting domain-containing protein</fullName>
    </submittedName>
</protein>
<feature type="domain" description="Ice-binding protein C-terminal" evidence="2">
    <location>
        <begin position="319"/>
        <end position="342"/>
    </location>
</feature>
<accession>A0A1W6SPS4</accession>
<keyword evidence="4" id="KW-1185">Reference proteome</keyword>
<keyword evidence="1" id="KW-0472">Membrane</keyword>
<proteinExistence type="predicted"/>
<dbReference type="KEGG" id="nlc:EBAPG3_008320"/>
<dbReference type="OrthoDB" id="1253390at2"/>
<evidence type="ECO:0000259" key="2">
    <source>
        <dbReference type="Pfam" id="PF07589"/>
    </source>
</evidence>
<evidence type="ECO:0000313" key="3">
    <source>
        <dbReference type="EMBL" id="ARO87772.1"/>
    </source>
</evidence>
<evidence type="ECO:0000256" key="1">
    <source>
        <dbReference type="SAM" id="Phobius"/>
    </source>
</evidence>
<dbReference type="InterPro" id="IPR013424">
    <property type="entry name" value="Ice-binding_C"/>
</dbReference>
<sequence length="349" mass="36913">MTHQKRNQILRVVYAALNGGLLAGCLSLGTAAHAGITFQFQYDDPAGTGFLDPVYGTSRQTALDTAAGTFSSMFGSHFSNSATIILTAKSQNDPYSGMLASAGSYLTNPGSAGFNLGEVVRTKLQTGVDLNGDHADGVVTVNFGANWELDFNTPPVWGWYTGTYDFYSTLYHEFTHTLGFNPAMTQSGASIFGTKDAGSWSTFASFIVDKNDIPIINPDTFALDQAAWDTGSVGNWGGGGSEGLFFDGPNAVAANGGFLVTLYTPDFWNPGSSVSHLDDRMPGIWGTLMAPAADVGPQMRDYSAIEVGILKDLGYVAVVPEPQTYAMLLAGLVVLGAIARRRTSGFTIG</sequence>
<dbReference type="AlphaFoldDB" id="A0A1W6SPS4"/>
<dbReference type="eggNOG" id="ENOG50340BT">
    <property type="taxonomic scope" value="Bacteria"/>
</dbReference>
<dbReference type="NCBIfam" id="TIGR02595">
    <property type="entry name" value="PEP_CTERM"/>
    <property type="match status" value="1"/>
</dbReference>
<dbReference type="Proteomes" id="UP000012179">
    <property type="component" value="Chromosome"/>
</dbReference>